<accession>A0ABU4RJQ7</accession>
<proteinExistence type="predicted"/>
<reference evidence="3 4" key="1">
    <citation type="submission" date="2023-11" db="EMBL/GenBank/DDBJ databases">
        <title>Unpublished Manusciprt.</title>
        <authorList>
            <person name="Saticioglu I.B."/>
            <person name="Ay H."/>
            <person name="Ajmi N."/>
            <person name="Altun S."/>
            <person name="Duman M."/>
        </authorList>
    </citation>
    <scope>NUCLEOTIDE SEQUENCE [LARGE SCALE GENOMIC DNA]</scope>
    <source>
        <strain evidence="3 4">Fl-318</strain>
    </source>
</reference>
<name>A0ABU4RJQ7_9FLAO</name>
<dbReference type="InterPro" id="IPR006121">
    <property type="entry name" value="HMA_dom"/>
</dbReference>
<dbReference type="EMBL" id="JAWXVI010000012">
    <property type="protein sequence ID" value="MDX6191725.1"/>
    <property type="molecule type" value="Genomic_DNA"/>
</dbReference>
<sequence length="122" mass="13622">MKSIYKVLVAIILLLSVATVNAQSKNKVTETVKINGNCAMCKKTIETTSNTKSAVLNWNKDTKTAVVTYDPKKTNLEEILKRVSDAGYDNEKFTATTTAYDNLHGCCQYDRETPKKAQCHKQ</sequence>
<evidence type="ECO:0000259" key="2">
    <source>
        <dbReference type="PROSITE" id="PS50846"/>
    </source>
</evidence>
<dbReference type="PROSITE" id="PS50846">
    <property type="entry name" value="HMA_2"/>
    <property type="match status" value="1"/>
</dbReference>
<dbReference type="Gene3D" id="3.30.70.100">
    <property type="match status" value="1"/>
</dbReference>
<comment type="caution">
    <text evidence="3">The sequence shown here is derived from an EMBL/GenBank/DDBJ whole genome shotgun (WGS) entry which is preliminary data.</text>
</comment>
<evidence type="ECO:0000313" key="3">
    <source>
        <dbReference type="EMBL" id="MDX6191725.1"/>
    </source>
</evidence>
<dbReference type="Proteomes" id="UP001273350">
    <property type="component" value="Unassembled WGS sequence"/>
</dbReference>
<gene>
    <name evidence="3" type="ORF">SGQ83_20385</name>
</gene>
<keyword evidence="4" id="KW-1185">Reference proteome</keyword>
<dbReference type="InterPro" id="IPR036163">
    <property type="entry name" value="HMA_dom_sf"/>
</dbReference>
<feature type="chain" id="PRO_5045610044" evidence="1">
    <location>
        <begin position="23"/>
        <end position="122"/>
    </location>
</feature>
<organism evidence="3 4">
    <name type="scientific">Flavobacterium cupriresistens</name>
    <dbReference type="NCBI Taxonomy" id="2893885"/>
    <lineage>
        <taxon>Bacteria</taxon>
        <taxon>Pseudomonadati</taxon>
        <taxon>Bacteroidota</taxon>
        <taxon>Flavobacteriia</taxon>
        <taxon>Flavobacteriales</taxon>
        <taxon>Flavobacteriaceae</taxon>
        <taxon>Flavobacterium</taxon>
    </lineage>
</organism>
<dbReference type="SUPFAM" id="SSF55008">
    <property type="entry name" value="HMA, heavy metal-associated domain"/>
    <property type="match status" value="1"/>
</dbReference>
<keyword evidence="1" id="KW-0732">Signal</keyword>
<evidence type="ECO:0000313" key="4">
    <source>
        <dbReference type="Proteomes" id="UP001273350"/>
    </source>
</evidence>
<feature type="signal peptide" evidence="1">
    <location>
        <begin position="1"/>
        <end position="22"/>
    </location>
</feature>
<dbReference type="RefSeq" id="WP_230002248.1">
    <property type="nucleotide sequence ID" value="NZ_CP087134.1"/>
</dbReference>
<evidence type="ECO:0000256" key="1">
    <source>
        <dbReference type="SAM" id="SignalP"/>
    </source>
</evidence>
<feature type="domain" description="HMA" evidence="2">
    <location>
        <begin position="27"/>
        <end position="91"/>
    </location>
</feature>
<protein>
    <submittedName>
        <fullName evidence="3">Copper chaperone</fullName>
    </submittedName>
</protein>